<evidence type="ECO:0000256" key="1">
    <source>
        <dbReference type="ARBA" id="ARBA00012506"/>
    </source>
</evidence>
<organism evidence="9 11">
    <name type="scientific">Mammaliicoccus lentus</name>
    <name type="common">Staphylococcus lentus</name>
    <dbReference type="NCBI Taxonomy" id="42858"/>
    <lineage>
        <taxon>Bacteria</taxon>
        <taxon>Bacillati</taxon>
        <taxon>Bacillota</taxon>
        <taxon>Bacilli</taxon>
        <taxon>Bacillales</taxon>
        <taxon>Staphylococcaceae</taxon>
        <taxon>Mammaliicoccus</taxon>
    </lineage>
</organism>
<dbReference type="PANTHER" id="PTHR35795">
    <property type="entry name" value="SLR1885 PROTEIN"/>
    <property type="match status" value="1"/>
</dbReference>
<dbReference type="Pfam" id="PF01966">
    <property type="entry name" value="HD"/>
    <property type="match status" value="1"/>
</dbReference>
<dbReference type="PANTHER" id="PTHR35795:SF1">
    <property type="entry name" value="BIS(5'-NUCLEOSYL)-TETRAPHOSPHATASE, SYMMETRICAL"/>
    <property type="match status" value="1"/>
</dbReference>
<evidence type="ECO:0000256" key="5">
    <source>
        <dbReference type="ARBA" id="ARBA00023004"/>
    </source>
</evidence>
<dbReference type="NCBIfam" id="TIGR00488">
    <property type="entry name" value="bis(5'-nucleosyl)-tetraphosphatase (symmetrical) YqeK"/>
    <property type="match status" value="1"/>
</dbReference>
<keyword evidence="10" id="KW-1185">Reference proteome</keyword>
<keyword evidence="4 9" id="KW-0378">Hydrolase</keyword>
<dbReference type="Proteomes" id="UP001223261">
    <property type="component" value="Chromosome"/>
</dbReference>
<feature type="domain" description="HD" evidence="7">
    <location>
        <begin position="18"/>
        <end position="132"/>
    </location>
</feature>
<evidence type="ECO:0000256" key="3">
    <source>
        <dbReference type="ARBA" id="ARBA00022741"/>
    </source>
</evidence>
<keyword evidence="5" id="KW-0408">Iron</keyword>
<dbReference type="CDD" id="cd00077">
    <property type="entry name" value="HDc"/>
    <property type="match status" value="1"/>
</dbReference>
<evidence type="ECO:0000313" key="9">
    <source>
        <dbReference type="EMBL" id="WHI58736.1"/>
    </source>
</evidence>
<dbReference type="InterPro" id="IPR051094">
    <property type="entry name" value="Diverse_Catalytic_Enzymes"/>
</dbReference>
<sequence>MKIKKAVKLVEETLPTKRYNHSIRVAETGKKMAEIFDGDPKKVELAGILHDLCKYEELSELYQSVTKYDLGQDLLSYGSEILHGPVAAARLKDEYEIDDEEVYYAIYNHTTGRAHMNKTEKIIFIADYIEPKRTQPGVDDIRDIVFKDKNLDKAIYEISKRTVLHLVGKDKTVHLKTIECLNYYNMHTEQ</sequence>
<dbReference type="SUPFAM" id="SSF109604">
    <property type="entry name" value="HD-domain/PDEase-like"/>
    <property type="match status" value="1"/>
</dbReference>
<evidence type="ECO:0000256" key="2">
    <source>
        <dbReference type="ARBA" id="ARBA00022723"/>
    </source>
</evidence>
<dbReference type="GO" id="GO:0046872">
    <property type="term" value="F:metal ion binding"/>
    <property type="evidence" value="ECO:0007669"/>
    <property type="project" value="UniProtKB-KW"/>
</dbReference>
<dbReference type="InterPro" id="IPR003607">
    <property type="entry name" value="HD/PDEase_dom"/>
</dbReference>
<evidence type="ECO:0000313" key="8">
    <source>
        <dbReference type="EMBL" id="MBU6113197.1"/>
    </source>
</evidence>
<dbReference type="InterPro" id="IPR005249">
    <property type="entry name" value="YqeK"/>
</dbReference>
<dbReference type="SMART" id="SM00471">
    <property type="entry name" value="HDc"/>
    <property type="match status" value="1"/>
</dbReference>
<gene>
    <name evidence="9" type="primary">yqeK</name>
    <name evidence="8" type="ORF">KQ656_04465</name>
    <name evidence="9" type="ORF">PYH69_08185</name>
</gene>
<name>A0AAP1RTC3_MAMLE</name>
<protein>
    <recommendedName>
        <fullName evidence="1">bis(5'-nucleosyl)-tetraphosphatase (symmetrical)</fullName>
        <ecNumber evidence="1">3.6.1.41</ecNumber>
    </recommendedName>
</protein>
<dbReference type="Gene3D" id="1.10.3210.10">
    <property type="entry name" value="Hypothetical protein af1432"/>
    <property type="match status" value="1"/>
</dbReference>
<dbReference type="GO" id="GO:0000166">
    <property type="term" value="F:nucleotide binding"/>
    <property type="evidence" value="ECO:0007669"/>
    <property type="project" value="UniProtKB-KW"/>
</dbReference>
<dbReference type="InterPro" id="IPR006674">
    <property type="entry name" value="HD_domain"/>
</dbReference>
<dbReference type="Proteomes" id="UP000770161">
    <property type="component" value="Unassembled WGS sequence"/>
</dbReference>
<evidence type="ECO:0000313" key="10">
    <source>
        <dbReference type="Proteomes" id="UP000770161"/>
    </source>
</evidence>
<comment type="catalytic activity">
    <reaction evidence="6">
        <text>P(1),P(4)-bis(5'-adenosyl) tetraphosphate + H2O = 2 ADP + 2 H(+)</text>
        <dbReference type="Rhea" id="RHEA:24252"/>
        <dbReference type="ChEBI" id="CHEBI:15377"/>
        <dbReference type="ChEBI" id="CHEBI:15378"/>
        <dbReference type="ChEBI" id="CHEBI:58141"/>
        <dbReference type="ChEBI" id="CHEBI:456216"/>
        <dbReference type="EC" id="3.6.1.41"/>
    </reaction>
</comment>
<evidence type="ECO:0000259" key="7">
    <source>
        <dbReference type="PROSITE" id="PS51831"/>
    </source>
</evidence>
<dbReference type="PROSITE" id="PS51831">
    <property type="entry name" value="HD"/>
    <property type="match status" value="1"/>
</dbReference>
<reference evidence="8 10" key="1">
    <citation type="submission" date="2021-06" db="EMBL/GenBank/DDBJ databases">
        <title>Staphylococcus lentus K169 genome sequencing.</title>
        <authorList>
            <person name="Sundareshan S."/>
            <person name="Akhila D.S."/>
            <person name="Prachi D."/>
            <person name="Sivakumar R."/>
            <person name="Rajendhran J."/>
            <person name="Isloor S."/>
            <person name="Hegde N.R."/>
        </authorList>
    </citation>
    <scope>NUCLEOTIDE SEQUENCE [LARGE SCALE GENOMIC DNA]</scope>
    <source>
        <strain evidence="8 10">K169</strain>
    </source>
</reference>
<dbReference type="EMBL" id="CP118848">
    <property type="protein sequence ID" value="WHI58736.1"/>
    <property type="molecule type" value="Genomic_DNA"/>
</dbReference>
<dbReference type="EC" id="3.6.1.41" evidence="1"/>
<proteinExistence type="predicted"/>
<dbReference type="GO" id="GO:0008803">
    <property type="term" value="F:bis(5'-nucleosyl)-tetraphosphatase (symmetrical) activity"/>
    <property type="evidence" value="ECO:0007669"/>
    <property type="project" value="UniProtKB-EC"/>
</dbReference>
<reference evidence="9" key="2">
    <citation type="journal article" date="2023" name="Antibiotics">
        <title>Prevalence and Molecular Characterization of Methicillin-Resistant Staphylococci (MRS) and Mammaliicocci (MRM) in Dromedary Camels from Algeria: First Detection of SCCmec-mecC Hybrid in Methicillin-Resistant Mammaliicoccus lentus.</title>
        <authorList>
            <person name="Belhout C."/>
            <person name="Boyen F."/>
            <person name="Vereecke N."/>
            <person name="Theuns S."/>
            <person name="Taibi N."/>
            <person name="Stegger M."/>
            <person name="de la Fe-Rodriguez P.Y."/>
            <person name="Bouayad L."/>
            <person name="Elgroud R."/>
            <person name="Butaye P."/>
        </authorList>
    </citation>
    <scope>NUCLEOTIDE SEQUENCE</scope>
    <source>
        <strain evidence="9">7048</strain>
    </source>
</reference>
<evidence type="ECO:0000256" key="6">
    <source>
        <dbReference type="ARBA" id="ARBA00049417"/>
    </source>
</evidence>
<keyword evidence="3" id="KW-0547">Nucleotide-binding</keyword>
<dbReference type="EMBL" id="JAHLZN010000005">
    <property type="protein sequence ID" value="MBU6113197.1"/>
    <property type="molecule type" value="Genomic_DNA"/>
</dbReference>
<dbReference type="RefSeq" id="WP_016998546.1">
    <property type="nucleotide sequence ID" value="NZ_CABIVY010000004.1"/>
</dbReference>
<keyword evidence="2" id="KW-0479">Metal-binding</keyword>
<evidence type="ECO:0000313" key="11">
    <source>
        <dbReference type="Proteomes" id="UP001223261"/>
    </source>
</evidence>
<dbReference type="AlphaFoldDB" id="A0AAP1RTC3"/>
<accession>A0AAP1RTC3</accession>
<evidence type="ECO:0000256" key="4">
    <source>
        <dbReference type="ARBA" id="ARBA00022801"/>
    </source>
</evidence>